<protein>
    <submittedName>
        <fullName evidence="2">(rape) hypothetical protein</fullName>
    </submittedName>
</protein>
<feature type="region of interest" description="Disordered" evidence="1">
    <location>
        <begin position="1"/>
        <end position="25"/>
    </location>
</feature>
<proteinExistence type="predicted"/>
<gene>
    <name evidence="2" type="ORF">DARMORV10_C01P34120.1</name>
</gene>
<organism evidence="2">
    <name type="scientific">Brassica napus</name>
    <name type="common">Rape</name>
    <dbReference type="NCBI Taxonomy" id="3708"/>
    <lineage>
        <taxon>Eukaryota</taxon>
        <taxon>Viridiplantae</taxon>
        <taxon>Streptophyta</taxon>
        <taxon>Embryophyta</taxon>
        <taxon>Tracheophyta</taxon>
        <taxon>Spermatophyta</taxon>
        <taxon>Magnoliopsida</taxon>
        <taxon>eudicotyledons</taxon>
        <taxon>Gunneridae</taxon>
        <taxon>Pentapetalae</taxon>
        <taxon>rosids</taxon>
        <taxon>malvids</taxon>
        <taxon>Brassicales</taxon>
        <taxon>Brassicaceae</taxon>
        <taxon>Brassiceae</taxon>
        <taxon>Brassica</taxon>
    </lineage>
</organism>
<name>A0A816RK02_BRANA</name>
<dbReference type="Proteomes" id="UP001295469">
    <property type="component" value="Chromosome C01"/>
</dbReference>
<evidence type="ECO:0000313" key="2">
    <source>
        <dbReference type="EMBL" id="CAF2074845.1"/>
    </source>
</evidence>
<dbReference type="AlphaFoldDB" id="A0A816RK02"/>
<evidence type="ECO:0000256" key="1">
    <source>
        <dbReference type="SAM" id="MobiDB-lite"/>
    </source>
</evidence>
<reference evidence="2" key="1">
    <citation type="submission" date="2021-01" db="EMBL/GenBank/DDBJ databases">
        <authorList>
            <consortium name="Genoscope - CEA"/>
            <person name="William W."/>
        </authorList>
    </citation>
    <scope>NUCLEOTIDE SEQUENCE</scope>
</reference>
<dbReference type="EMBL" id="HG994365">
    <property type="protein sequence ID" value="CAF2074845.1"/>
    <property type="molecule type" value="Genomic_DNA"/>
</dbReference>
<accession>A0A816RK02</accession>
<sequence length="91" mass="9998">MKGPLLSKSGHITIIGDSSSTDEQTPLKGCSIVSSMYTRTFLELDRVCCEFGPNCCSNSSFDSSKRPSLFFKRFLQAPALLKAVNSSERIK</sequence>